<reference evidence="4 5" key="2">
    <citation type="journal article" date="2016" name="Genome Announc.">
        <title>Complete Genome Sequence of Sphingopyxis macrogoltabida Strain 203N (NBRC 111659), a Polyethylene Glycol Degrader.</title>
        <authorList>
            <person name="Ohtsubo Y."/>
            <person name="Nonoyama S."/>
            <person name="Nagata Y."/>
            <person name="Numata M."/>
            <person name="Tsuchikane K."/>
            <person name="Hosoyama A."/>
            <person name="Yamazoe A."/>
            <person name="Tsuda M."/>
            <person name="Fujita N."/>
            <person name="Kawai F."/>
        </authorList>
    </citation>
    <scope>NUCLEOTIDE SEQUENCE [LARGE SCALE GENOMIC DNA]</scope>
    <source>
        <strain evidence="4 5">203N</strain>
    </source>
</reference>
<feature type="domain" description="Terminase large subunit-like endonuclease" evidence="3">
    <location>
        <begin position="204"/>
        <end position="473"/>
    </location>
</feature>
<dbReference type="Pfam" id="PF20441">
    <property type="entry name" value="TerL_nuclease"/>
    <property type="match status" value="1"/>
</dbReference>
<feature type="domain" description="Terminase large subunit-like ATPase" evidence="2">
    <location>
        <begin position="44"/>
        <end position="182"/>
    </location>
</feature>
<organism evidence="4 5">
    <name type="scientific">Sphingopyxis macrogoltabida</name>
    <name type="common">Sphingomonas macrogoltabidus</name>
    <dbReference type="NCBI Taxonomy" id="33050"/>
    <lineage>
        <taxon>Bacteria</taxon>
        <taxon>Pseudomonadati</taxon>
        <taxon>Pseudomonadota</taxon>
        <taxon>Alphaproteobacteria</taxon>
        <taxon>Sphingomonadales</taxon>
        <taxon>Sphingomonadaceae</taxon>
        <taxon>Sphingopyxis</taxon>
    </lineage>
</organism>
<evidence type="ECO:0000259" key="3">
    <source>
        <dbReference type="Pfam" id="PF20441"/>
    </source>
</evidence>
<evidence type="ECO:0000313" key="4">
    <source>
        <dbReference type="EMBL" id="AMU90379.1"/>
    </source>
</evidence>
<evidence type="ECO:0000256" key="1">
    <source>
        <dbReference type="SAM" id="MobiDB-lite"/>
    </source>
</evidence>
<evidence type="ECO:0000313" key="5">
    <source>
        <dbReference type="Proteomes" id="UP000076088"/>
    </source>
</evidence>
<dbReference type="KEGG" id="smaz:LH19_14660"/>
<gene>
    <name evidence="4" type="ORF">ATM17_15240</name>
</gene>
<feature type="region of interest" description="Disordered" evidence="1">
    <location>
        <begin position="479"/>
        <end position="499"/>
    </location>
</feature>
<reference evidence="5" key="1">
    <citation type="submission" date="2015-11" db="EMBL/GenBank/DDBJ databases">
        <title>Complete genome sequence of a polyethylene-glycol degrader Sphingopyxis macrogoltabida 203N (NBRC 111659).</title>
        <authorList>
            <person name="Yoshiyuki O."/>
            <person name="Shouta N."/>
            <person name="Nagata Y."/>
            <person name="Numata M."/>
            <person name="Tsuchikane K."/>
            <person name="Hosoyama A."/>
            <person name="Yamazoe A."/>
            <person name="Tsuda M."/>
            <person name="Fujita N."/>
            <person name="Kawai F."/>
        </authorList>
    </citation>
    <scope>NUCLEOTIDE SEQUENCE [LARGE SCALE GENOMIC DNA]</scope>
    <source>
        <strain evidence="5">203N</strain>
    </source>
</reference>
<dbReference type="AlphaFoldDB" id="A0AAC9AVQ6"/>
<keyword evidence="5" id="KW-1185">Reference proteome</keyword>
<name>A0AAC9AVQ6_SPHMC</name>
<dbReference type="GO" id="GO:0004519">
    <property type="term" value="F:endonuclease activity"/>
    <property type="evidence" value="ECO:0007669"/>
    <property type="project" value="InterPro"/>
</dbReference>
<dbReference type="PANTHER" id="PTHR41287">
    <property type="match status" value="1"/>
</dbReference>
<dbReference type="Gene3D" id="3.40.50.300">
    <property type="entry name" value="P-loop containing nucleotide triphosphate hydrolases"/>
    <property type="match status" value="1"/>
</dbReference>
<protein>
    <submittedName>
        <fullName evidence="4">Terminase</fullName>
    </submittedName>
</protein>
<dbReference type="InterPro" id="IPR046462">
    <property type="entry name" value="TerL_nuclease"/>
</dbReference>
<dbReference type="Proteomes" id="UP000076088">
    <property type="component" value="Chromosome"/>
</dbReference>
<dbReference type="InterPro" id="IPR005021">
    <property type="entry name" value="Terminase_largesu-like"/>
</dbReference>
<dbReference type="Pfam" id="PF03354">
    <property type="entry name" value="TerL_ATPase"/>
    <property type="match status" value="1"/>
</dbReference>
<evidence type="ECO:0000259" key="2">
    <source>
        <dbReference type="Pfam" id="PF03354"/>
    </source>
</evidence>
<dbReference type="InterPro" id="IPR027417">
    <property type="entry name" value="P-loop_NTPase"/>
</dbReference>
<dbReference type="EMBL" id="CP013344">
    <property type="protein sequence ID" value="AMU90379.1"/>
    <property type="molecule type" value="Genomic_DNA"/>
</dbReference>
<accession>A0AAC9AVQ6</accession>
<sequence length="499" mass="54076">MRFIEMHCKIPEGPKGTVGQPIRLAGYQEDFIYAVYDNHVPTKTAILSMARKNAKTATIAALVIVHIAGPEAVQNSRISSGARSKKQAAEVYNYASKMVATSPKLGPLIKPVPSGKKLIGLPMNVEYEALAAEGTTAHGGSPIVAILDEVGQVKGPNDDFFEAIITSQGAYDDALLIVISTQAPTDAAMLSVMIDDAETSQDPSIVCHVYRAPDECELMDETAWAAANPAMGLFRSKADVANQARKAVRMPSSEGPFRVLYLNQRVNMNSPFVSAAIWKKGNREPSPFVGPVYGGLDLSSTTDLTALVLTNRQADGLHVRPYFWMPRDTVLEAKKRDRAPYDVWVKKGLLRTTPGKVIDYDFVARDIGAICADLDIAMIAFDRWRMDRMKSALERQEVELPLVAFGQGFASMSPALDALESDLLQEQLFHGGHPVLAMCAANAVAVEDAAENRKLDKAKATGRIDGMQALAMAEGVETMTADTETSTDDWLESLRASAA</sequence>
<dbReference type="PANTHER" id="PTHR41287:SF1">
    <property type="entry name" value="PROTEIN YMFN"/>
    <property type="match status" value="1"/>
</dbReference>
<proteinExistence type="predicted"/>
<dbReference type="InterPro" id="IPR046461">
    <property type="entry name" value="TerL_ATPase"/>
</dbReference>